<dbReference type="AlphaFoldDB" id="L9JCC1"/>
<accession>L9JCC1</accession>
<protein>
    <submittedName>
        <fullName evidence="2">Uncharacterized protein</fullName>
    </submittedName>
</protein>
<name>L9JCC1_TUPCH</name>
<reference evidence="3" key="1">
    <citation type="submission" date="2012-07" db="EMBL/GenBank/DDBJ databases">
        <title>Genome of the Chinese tree shrew, a rising model animal genetically related to primates.</title>
        <authorList>
            <person name="Zhang G."/>
            <person name="Fan Y."/>
            <person name="Yao Y."/>
            <person name="Huang Z."/>
        </authorList>
    </citation>
    <scope>NUCLEOTIDE SEQUENCE [LARGE SCALE GENOMIC DNA]</scope>
</reference>
<reference evidence="3" key="2">
    <citation type="journal article" date="2013" name="Nat. Commun.">
        <title>Genome of the Chinese tree shrew.</title>
        <authorList>
            <person name="Fan Y."/>
            <person name="Huang Z.Y."/>
            <person name="Cao C.C."/>
            <person name="Chen C.S."/>
            <person name="Chen Y.X."/>
            <person name="Fan D.D."/>
            <person name="He J."/>
            <person name="Hou H.L."/>
            <person name="Hu L."/>
            <person name="Hu X.T."/>
            <person name="Jiang X.T."/>
            <person name="Lai R."/>
            <person name="Lang Y.S."/>
            <person name="Liang B."/>
            <person name="Liao S.G."/>
            <person name="Mu D."/>
            <person name="Ma Y.Y."/>
            <person name="Niu Y.Y."/>
            <person name="Sun X.Q."/>
            <person name="Xia J.Q."/>
            <person name="Xiao J."/>
            <person name="Xiong Z.Q."/>
            <person name="Xu L."/>
            <person name="Yang L."/>
            <person name="Zhang Y."/>
            <person name="Zhao W."/>
            <person name="Zhao X.D."/>
            <person name="Zheng Y.T."/>
            <person name="Zhou J.M."/>
            <person name="Zhu Y.B."/>
            <person name="Zhang G.J."/>
            <person name="Wang J."/>
            <person name="Yao Y.G."/>
        </authorList>
    </citation>
    <scope>NUCLEOTIDE SEQUENCE [LARGE SCALE GENOMIC DNA]</scope>
</reference>
<sequence>MPLPPDPSLLSSHTDPLTMPGPNLDSVACNLSVRADFRVLKEEGWQELVPDGSRVFYRQEDRVSNLSSQISAARVCGLRRSRERRGVDSKSPEVTDRMTRYGAGGRSRAVWRLCDLQGDLALTHDDTLTWAFCCQEPRFQVMNSGSFKEITDHPTKNPQRFLLTVTEGKIDDQLFRASKGP</sequence>
<gene>
    <name evidence="2" type="ORF">TREES_T100021012</name>
</gene>
<organism evidence="2 3">
    <name type="scientific">Tupaia chinensis</name>
    <name type="common">Chinese tree shrew</name>
    <name type="synonym">Tupaia belangeri chinensis</name>
    <dbReference type="NCBI Taxonomy" id="246437"/>
    <lineage>
        <taxon>Eukaryota</taxon>
        <taxon>Metazoa</taxon>
        <taxon>Chordata</taxon>
        <taxon>Craniata</taxon>
        <taxon>Vertebrata</taxon>
        <taxon>Euteleostomi</taxon>
        <taxon>Mammalia</taxon>
        <taxon>Eutheria</taxon>
        <taxon>Euarchontoglires</taxon>
        <taxon>Scandentia</taxon>
        <taxon>Tupaiidae</taxon>
        <taxon>Tupaia</taxon>
    </lineage>
</organism>
<evidence type="ECO:0000256" key="1">
    <source>
        <dbReference type="SAM" id="MobiDB-lite"/>
    </source>
</evidence>
<dbReference type="Proteomes" id="UP000011518">
    <property type="component" value="Unassembled WGS sequence"/>
</dbReference>
<evidence type="ECO:0000313" key="2">
    <source>
        <dbReference type="EMBL" id="ELW48260.1"/>
    </source>
</evidence>
<evidence type="ECO:0000313" key="3">
    <source>
        <dbReference type="Proteomes" id="UP000011518"/>
    </source>
</evidence>
<dbReference type="EMBL" id="KB321067">
    <property type="protein sequence ID" value="ELW48260.1"/>
    <property type="molecule type" value="Genomic_DNA"/>
</dbReference>
<feature type="compositionally biased region" description="Low complexity" evidence="1">
    <location>
        <begin position="8"/>
        <end position="18"/>
    </location>
</feature>
<proteinExistence type="predicted"/>
<keyword evidence="3" id="KW-1185">Reference proteome</keyword>
<dbReference type="InParanoid" id="L9JCC1"/>
<feature type="region of interest" description="Disordered" evidence="1">
    <location>
        <begin position="1"/>
        <end position="21"/>
    </location>
</feature>